<dbReference type="EMBL" id="LAZR01006661">
    <property type="protein sequence ID" value="KKM90519.1"/>
    <property type="molecule type" value="Genomic_DNA"/>
</dbReference>
<protein>
    <submittedName>
        <fullName evidence="1">Uncharacterized protein</fullName>
    </submittedName>
</protein>
<name>A0A0F9L6S0_9ZZZZ</name>
<accession>A0A0F9L6S0</accession>
<organism evidence="1">
    <name type="scientific">marine sediment metagenome</name>
    <dbReference type="NCBI Taxonomy" id="412755"/>
    <lineage>
        <taxon>unclassified sequences</taxon>
        <taxon>metagenomes</taxon>
        <taxon>ecological metagenomes</taxon>
    </lineage>
</organism>
<evidence type="ECO:0000313" key="1">
    <source>
        <dbReference type="EMBL" id="KKM90519.1"/>
    </source>
</evidence>
<gene>
    <name evidence="1" type="ORF">LCGC14_1237790</name>
</gene>
<proteinExistence type="predicted"/>
<comment type="caution">
    <text evidence="1">The sequence shown here is derived from an EMBL/GenBank/DDBJ whole genome shotgun (WGS) entry which is preliminary data.</text>
</comment>
<sequence>MIPAGVERDKVIAELRGEKSCMYYSGFPVDISGDAEGCTNDSIAWPDCDNCLMFSYKPYSTDIATAMTLETEMVNNGLTVTIAASKWGDGYKADATLFENGVGKTSYYVSKELETIEKAIADAISGAWSKWKESA</sequence>
<reference evidence="1" key="1">
    <citation type="journal article" date="2015" name="Nature">
        <title>Complex archaea that bridge the gap between prokaryotes and eukaryotes.</title>
        <authorList>
            <person name="Spang A."/>
            <person name="Saw J.H."/>
            <person name="Jorgensen S.L."/>
            <person name="Zaremba-Niedzwiedzka K."/>
            <person name="Martijn J."/>
            <person name="Lind A.E."/>
            <person name="van Eijk R."/>
            <person name="Schleper C."/>
            <person name="Guy L."/>
            <person name="Ettema T.J."/>
        </authorList>
    </citation>
    <scope>NUCLEOTIDE SEQUENCE</scope>
</reference>
<dbReference type="AlphaFoldDB" id="A0A0F9L6S0"/>